<dbReference type="InterPro" id="IPR001296">
    <property type="entry name" value="Glyco_trans_1"/>
</dbReference>
<proteinExistence type="predicted"/>
<evidence type="ECO:0000259" key="1">
    <source>
        <dbReference type="Pfam" id="PF00534"/>
    </source>
</evidence>
<dbReference type="Proteomes" id="UP000054725">
    <property type="component" value="Unassembled WGS sequence"/>
</dbReference>
<dbReference type="PANTHER" id="PTHR46401">
    <property type="entry name" value="GLYCOSYLTRANSFERASE WBBK-RELATED"/>
    <property type="match status" value="1"/>
</dbReference>
<dbReference type="AlphaFoldDB" id="A0A0W0WP42"/>
<dbReference type="GO" id="GO:0016757">
    <property type="term" value="F:glycosyltransferase activity"/>
    <property type="evidence" value="ECO:0007669"/>
    <property type="project" value="InterPro"/>
</dbReference>
<comment type="caution">
    <text evidence="2">The sequence shown here is derived from an EMBL/GenBank/DDBJ whole genome shotgun (WGS) entry which is preliminary data.</text>
</comment>
<dbReference type="SUPFAM" id="SSF53756">
    <property type="entry name" value="UDP-Glycosyltransferase/glycogen phosphorylase"/>
    <property type="match status" value="1"/>
</dbReference>
<keyword evidence="2" id="KW-0808">Transferase</keyword>
<sequence length="387" mass="43985">MNIIIDVTRVVRRRMKGMTVTGIDRVAIAYMQYYQSTSYALVRWWGRSWILSHEKSKELFTKLAAPCSKSAVMKIIGKGILSFSKFNNKGNTFLINTGHIGLGQSDYFRLTRKLDVKPIFFVHDLIAIDYPEFCDPGEDLRHRQKMDYILKIASGVITNSAATLQDLQRYAKLTHQMMPPAKVALLASGIPLSPPGERPIGKPYFVILSTIEPRKNHMLLLQIWRSLAQRLGEQTPHLFVIGYRGWQCENVLDLLDRCRLLKGVVTEISGCADYQLLNFIHHSQALLTPSFIEGYGLPLVESLALGVPVIASDLPVYREIAGDIPDYVDPLDGKRWEELIINYAQPNSANRAAQMIRLQHFKKPTWDDHFQKVDDFLVENELASSRA</sequence>
<evidence type="ECO:0000313" key="2">
    <source>
        <dbReference type="EMBL" id="KTD34078.1"/>
    </source>
</evidence>
<dbReference type="EMBL" id="LNYO01000019">
    <property type="protein sequence ID" value="KTD34078.1"/>
    <property type="molecule type" value="Genomic_DNA"/>
</dbReference>
<protein>
    <submittedName>
        <fullName evidence="2">Putative glycosyl transferase</fullName>
    </submittedName>
</protein>
<keyword evidence="3" id="KW-1185">Reference proteome</keyword>
<evidence type="ECO:0000313" key="3">
    <source>
        <dbReference type="Proteomes" id="UP000054725"/>
    </source>
</evidence>
<dbReference type="RefSeq" id="WP_058505062.1">
    <property type="nucleotide sequence ID" value="NZ_CAAAIF010000018.1"/>
</dbReference>
<feature type="domain" description="Glycosyl transferase family 1" evidence="1">
    <location>
        <begin position="201"/>
        <end position="323"/>
    </location>
</feature>
<gene>
    <name evidence="2" type="ORF">Lnau_2048</name>
</gene>
<accession>A0A0W0WP42</accession>
<name>A0A0W0WP42_9GAMM</name>
<dbReference type="CDD" id="cd03809">
    <property type="entry name" value="GT4_MtfB-like"/>
    <property type="match status" value="1"/>
</dbReference>
<dbReference type="PANTHER" id="PTHR46401:SF9">
    <property type="entry name" value="MANNOSYLTRANSFERASE A"/>
    <property type="match status" value="1"/>
</dbReference>
<dbReference type="Gene3D" id="3.40.50.2000">
    <property type="entry name" value="Glycogen Phosphorylase B"/>
    <property type="match status" value="1"/>
</dbReference>
<organism evidence="2 3">
    <name type="scientific">Legionella nautarum</name>
    <dbReference type="NCBI Taxonomy" id="45070"/>
    <lineage>
        <taxon>Bacteria</taxon>
        <taxon>Pseudomonadati</taxon>
        <taxon>Pseudomonadota</taxon>
        <taxon>Gammaproteobacteria</taxon>
        <taxon>Legionellales</taxon>
        <taxon>Legionellaceae</taxon>
        <taxon>Legionella</taxon>
    </lineage>
</organism>
<dbReference type="OrthoDB" id="9764577at2"/>
<dbReference type="STRING" id="45070.Lnau_2048"/>
<reference evidence="2 3" key="1">
    <citation type="submission" date="2015-11" db="EMBL/GenBank/DDBJ databases">
        <title>Genomic analysis of 38 Legionella species identifies large and diverse effector repertoires.</title>
        <authorList>
            <person name="Burstein D."/>
            <person name="Amaro F."/>
            <person name="Zusman T."/>
            <person name="Lifshitz Z."/>
            <person name="Cohen O."/>
            <person name="Gilbert J.A."/>
            <person name="Pupko T."/>
            <person name="Shuman H.A."/>
            <person name="Segal G."/>
        </authorList>
    </citation>
    <scope>NUCLEOTIDE SEQUENCE [LARGE SCALE GENOMIC DNA]</scope>
    <source>
        <strain evidence="2 3">ATCC 49506</strain>
    </source>
</reference>
<dbReference type="Pfam" id="PF00534">
    <property type="entry name" value="Glycos_transf_1"/>
    <property type="match status" value="1"/>
</dbReference>
<dbReference type="PATRIC" id="fig|45070.6.peg.2160"/>